<dbReference type="EMBL" id="JAMSHJ010000007">
    <property type="protein sequence ID" value="KAI5389703.1"/>
    <property type="molecule type" value="Genomic_DNA"/>
</dbReference>
<dbReference type="PANTHER" id="PTHR45786:SF74">
    <property type="entry name" value="ATP-DEPENDENT DNA HELICASE"/>
    <property type="match status" value="1"/>
</dbReference>
<proteinExistence type="predicted"/>
<gene>
    <name evidence="1" type="ORF">KIW84_075120</name>
</gene>
<dbReference type="Gramene" id="Psat07G0512000-T1">
    <property type="protein sequence ID" value="KAI5389703.1"/>
    <property type="gene ID" value="KIW84_075120"/>
</dbReference>
<sequence length="215" mass="24974">MPIFTPRVNLDFESDVDDDSDYDPLLVNRSTDGRVYNQPTISEIAALIVGDIDTAEEKDIIMQRQRGSLKRIGEFHSSYLPYQYPLIFPYGEDGYRPNVAHRDLDIFESRQDVKKHTLTWSNAINTSIKYLFNYINRGSDRISVVVIPSAAGGEVNNDEIKQYLDYRYVSPSEACWRTFHILSMEGNWLLKDCFFTWKERTRCTTKTLNKLAMSF</sequence>
<dbReference type="AlphaFoldDB" id="A0A9D4VUJ2"/>
<keyword evidence="2" id="KW-1185">Reference proteome</keyword>
<protein>
    <submittedName>
        <fullName evidence="1">Uncharacterized protein</fullName>
    </submittedName>
</protein>
<evidence type="ECO:0000313" key="1">
    <source>
        <dbReference type="EMBL" id="KAI5389703.1"/>
    </source>
</evidence>
<comment type="caution">
    <text evidence="1">The sequence shown here is derived from an EMBL/GenBank/DDBJ whole genome shotgun (WGS) entry which is preliminary data.</text>
</comment>
<dbReference type="Proteomes" id="UP001058974">
    <property type="component" value="Chromosome 7"/>
</dbReference>
<name>A0A9D4VUJ2_PEA</name>
<accession>A0A9D4VUJ2</accession>
<organism evidence="1 2">
    <name type="scientific">Pisum sativum</name>
    <name type="common">Garden pea</name>
    <name type="synonym">Lathyrus oleraceus</name>
    <dbReference type="NCBI Taxonomy" id="3888"/>
    <lineage>
        <taxon>Eukaryota</taxon>
        <taxon>Viridiplantae</taxon>
        <taxon>Streptophyta</taxon>
        <taxon>Embryophyta</taxon>
        <taxon>Tracheophyta</taxon>
        <taxon>Spermatophyta</taxon>
        <taxon>Magnoliopsida</taxon>
        <taxon>eudicotyledons</taxon>
        <taxon>Gunneridae</taxon>
        <taxon>Pentapetalae</taxon>
        <taxon>rosids</taxon>
        <taxon>fabids</taxon>
        <taxon>Fabales</taxon>
        <taxon>Fabaceae</taxon>
        <taxon>Papilionoideae</taxon>
        <taxon>50 kb inversion clade</taxon>
        <taxon>NPAAA clade</taxon>
        <taxon>Hologalegina</taxon>
        <taxon>IRL clade</taxon>
        <taxon>Fabeae</taxon>
        <taxon>Lathyrus</taxon>
    </lineage>
</organism>
<dbReference type="PANTHER" id="PTHR45786">
    <property type="entry name" value="DNA BINDING PROTEIN-LIKE"/>
    <property type="match status" value="1"/>
</dbReference>
<reference evidence="1 2" key="1">
    <citation type="journal article" date="2022" name="Nat. Genet.">
        <title>Improved pea reference genome and pan-genome highlight genomic features and evolutionary characteristics.</title>
        <authorList>
            <person name="Yang T."/>
            <person name="Liu R."/>
            <person name="Luo Y."/>
            <person name="Hu S."/>
            <person name="Wang D."/>
            <person name="Wang C."/>
            <person name="Pandey M.K."/>
            <person name="Ge S."/>
            <person name="Xu Q."/>
            <person name="Li N."/>
            <person name="Li G."/>
            <person name="Huang Y."/>
            <person name="Saxena R.K."/>
            <person name="Ji Y."/>
            <person name="Li M."/>
            <person name="Yan X."/>
            <person name="He Y."/>
            <person name="Liu Y."/>
            <person name="Wang X."/>
            <person name="Xiang C."/>
            <person name="Varshney R.K."/>
            <person name="Ding H."/>
            <person name="Gao S."/>
            <person name="Zong X."/>
        </authorList>
    </citation>
    <scope>NUCLEOTIDE SEQUENCE [LARGE SCALE GENOMIC DNA]</scope>
    <source>
        <strain evidence="1 2">cv. Zhongwan 6</strain>
    </source>
</reference>
<evidence type="ECO:0000313" key="2">
    <source>
        <dbReference type="Proteomes" id="UP001058974"/>
    </source>
</evidence>